<dbReference type="PANTHER" id="PTHR40375:SF2">
    <property type="entry name" value="SPORULATION-SPECIFIC PROTEIN 22"/>
    <property type="match status" value="1"/>
</dbReference>
<dbReference type="PANTHER" id="PTHR40375">
    <property type="entry name" value="SPORULATION-SPECIFIC PROTEIN 22"/>
    <property type="match status" value="1"/>
</dbReference>
<protein>
    <recommendedName>
        <fullName evidence="4">SPO22-domain-containing protein</fullName>
    </recommendedName>
</protein>
<dbReference type="InterPro" id="IPR039057">
    <property type="entry name" value="Spo22/ZIP4"/>
</dbReference>
<evidence type="ECO:0008006" key="4">
    <source>
        <dbReference type="Google" id="ProtNLM"/>
    </source>
</evidence>
<reference evidence="2" key="1">
    <citation type="submission" date="2021-01" db="EMBL/GenBank/DDBJ databases">
        <authorList>
            <person name="Kaushik A."/>
        </authorList>
    </citation>
    <scope>NUCLEOTIDE SEQUENCE</scope>
    <source>
        <strain evidence="2">AG1-1C</strain>
    </source>
</reference>
<name>A0A8H2XYC2_9AGAM</name>
<evidence type="ECO:0000313" key="3">
    <source>
        <dbReference type="Proteomes" id="UP000663846"/>
    </source>
</evidence>
<organism evidence="2 3">
    <name type="scientific">Rhizoctonia solani</name>
    <dbReference type="NCBI Taxonomy" id="456999"/>
    <lineage>
        <taxon>Eukaryota</taxon>
        <taxon>Fungi</taxon>
        <taxon>Dikarya</taxon>
        <taxon>Basidiomycota</taxon>
        <taxon>Agaricomycotina</taxon>
        <taxon>Agaricomycetes</taxon>
        <taxon>Cantharellales</taxon>
        <taxon>Ceratobasidiaceae</taxon>
        <taxon>Rhizoctonia</taxon>
    </lineage>
</organism>
<evidence type="ECO:0000313" key="2">
    <source>
        <dbReference type="EMBL" id="CAE6438182.1"/>
    </source>
</evidence>
<evidence type="ECO:0000256" key="1">
    <source>
        <dbReference type="ARBA" id="ARBA00023254"/>
    </source>
</evidence>
<gene>
    <name evidence="2" type="ORF">RDB_LOCUS124111</name>
</gene>
<dbReference type="InterPro" id="IPR013940">
    <property type="entry name" value="Spo22/ZIP4/TEX11"/>
</dbReference>
<sequence>MVTEIHKLKDPPCGVTLMIPAQKIGEVTHTDILVVIKPQILDFNSTDFGSLETNLSRLNDLTEELSLSRNAKKRTRNNGVADVLDQEGVQLWNASILLRGVQDQVEAESRKRVFASLRLAAFRLIEAGSDVPPTVESLVHLLQLASKTTTALSECNDDRARSVMISAADYESQLKNLRADDRDVPKKESATAQYYCGRMDAAWRDGNESVAFFMLEQATDERRLDTMPIPEVEEILGRALEIGKIVLRRSWDKETNADVTTSALTQDASSTADGKTGAIAVKWFQKTLQVLERIEHGDNSILRSLRETLLRSLARAYFASSSAVESNLERAEAAIEELIQGKYAANLDVNLFWMKLAVLKRRGADATHISNVFSSILDKLEFQEANVMSFLREVQTVAELSMDLAINTTQELLDRALSSSDGNGYSFVGTITMALLLLVKSLQHCDACSVTEKACQNIARRVDFVMGKTSATACQLVLWRNGEASYKAKKWIEAADWFILSGSPAFQSMAGAQSRCIRKAALCHIQQGEYAQASILVSRCSQNESVCNKAEKKSTKMRVHDKATHYIRFLAAAHQGKVFFVISGASNPLTLSSVRARRGRYVQNPRGDDQHVEIPAAIQAVESMLSTSDFDRKTLLLATQLAHETKQKTLLLAVLEAVYKTMQREPHVNVETEGITLVRCSIRIILDLLKEPLAATSQLIDSLKMNLQRALNLIKPMASTDNLAIIAKDLSWLWRTAYNAAVTGCEDWEELAVAEILDLSRELMEIYSTTLAAAQDPEVKRCILLSSFTATSGRLFVARRLGSTPPAVELYRRLATDISAFRERLNEISADGAFDGDERPGYMTNLFFTFEIEALCRIQEWQTIRAVVEAATEMECVLSSTLEAIADLLNFQTGAEGTNKIPEVLYSALEAMLRSSLRSKTISIDKFSRWLRALCTILLSRNRQQDRASALSFIEQAVEVIKDNRDESSDQFYAHDEREWLLHVAFNTGVERFTVSDIEEAKRWIEAATVLAGLVHNSDAASEKINAVYRQVLAKYCTQLS</sequence>
<accession>A0A8H2XYC2</accession>
<dbReference type="GO" id="GO:0090173">
    <property type="term" value="P:regulation of synaptonemal complex assembly"/>
    <property type="evidence" value="ECO:0007669"/>
    <property type="project" value="InterPro"/>
</dbReference>
<dbReference type="EMBL" id="CAJMWS010000366">
    <property type="protein sequence ID" value="CAE6438182.1"/>
    <property type="molecule type" value="Genomic_DNA"/>
</dbReference>
<dbReference type="Proteomes" id="UP000663846">
    <property type="component" value="Unassembled WGS sequence"/>
</dbReference>
<dbReference type="GO" id="GO:0051321">
    <property type="term" value="P:meiotic cell cycle"/>
    <property type="evidence" value="ECO:0007669"/>
    <property type="project" value="UniProtKB-KW"/>
</dbReference>
<dbReference type="AlphaFoldDB" id="A0A8H2XYC2"/>
<dbReference type="Pfam" id="PF08631">
    <property type="entry name" value="SPO22"/>
    <property type="match status" value="1"/>
</dbReference>
<comment type="caution">
    <text evidence="2">The sequence shown here is derived from an EMBL/GenBank/DDBJ whole genome shotgun (WGS) entry which is preliminary data.</text>
</comment>
<proteinExistence type="predicted"/>
<keyword evidence="1" id="KW-0469">Meiosis</keyword>